<feature type="region of interest" description="Disordered" evidence="1">
    <location>
        <begin position="71"/>
        <end position="90"/>
    </location>
</feature>
<feature type="transmembrane region" description="Helical" evidence="2">
    <location>
        <begin position="7"/>
        <end position="27"/>
    </location>
</feature>
<feature type="compositionally biased region" description="Basic and acidic residues" evidence="1">
    <location>
        <begin position="71"/>
        <end position="86"/>
    </location>
</feature>
<evidence type="ECO:0000256" key="2">
    <source>
        <dbReference type="SAM" id="Phobius"/>
    </source>
</evidence>
<dbReference type="EMBL" id="JARKNE010000007">
    <property type="protein sequence ID" value="KAK5817656.1"/>
    <property type="molecule type" value="Genomic_DNA"/>
</dbReference>
<keyword evidence="2" id="KW-0812">Transmembrane</keyword>
<gene>
    <name evidence="3" type="ORF">PVK06_022583</name>
</gene>
<evidence type="ECO:0000256" key="1">
    <source>
        <dbReference type="SAM" id="MobiDB-lite"/>
    </source>
</evidence>
<evidence type="ECO:0000313" key="4">
    <source>
        <dbReference type="Proteomes" id="UP001358586"/>
    </source>
</evidence>
<sequence length="123" mass="14376">MNLIVCSYLIVFFPCLFISGILFGNLLKNHEVCTFEFQFVAKGFELRGTFESIVNRGKNVKKEELHFKAKVKDMEPNHENKEKAEVGLKLMTKSMEKEKSKHKEDKGEKHKENDKEKHEDSEI</sequence>
<feature type="region of interest" description="Disordered" evidence="1">
    <location>
        <begin position="95"/>
        <end position="123"/>
    </location>
</feature>
<keyword evidence="2" id="KW-1133">Transmembrane helix</keyword>
<comment type="caution">
    <text evidence="3">The sequence shown here is derived from an EMBL/GenBank/DDBJ whole genome shotgun (WGS) entry which is preliminary data.</text>
</comment>
<dbReference type="Proteomes" id="UP001358586">
    <property type="component" value="Chromosome 7"/>
</dbReference>
<keyword evidence="4" id="KW-1185">Reference proteome</keyword>
<evidence type="ECO:0000313" key="3">
    <source>
        <dbReference type="EMBL" id="KAK5817656.1"/>
    </source>
</evidence>
<organism evidence="3 4">
    <name type="scientific">Gossypium arboreum</name>
    <name type="common">Tree cotton</name>
    <name type="synonym">Gossypium nanking</name>
    <dbReference type="NCBI Taxonomy" id="29729"/>
    <lineage>
        <taxon>Eukaryota</taxon>
        <taxon>Viridiplantae</taxon>
        <taxon>Streptophyta</taxon>
        <taxon>Embryophyta</taxon>
        <taxon>Tracheophyta</taxon>
        <taxon>Spermatophyta</taxon>
        <taxon>Magnoliopsida</taxon>
        <taxon>eudicotyledons</taxon>
        <taxon>Gunneridae</taxon>
        <taxon>Pentapetalae</taxon>
        <taxon>rosids</taxon>
        <taxon>malvids</taxon>
        <taxon>Malvales</taxon>
        <taxon>Malvaceae</taxon>
        <taxon>Malvoideae</taxon>
        <taxon>Gossypium</taxon>
    </lineage>
</organism>
<accession>A0ABR0P8T3</accession>
<keyword evidence="2" id="KW-0472">Membrane</keyword>
<name>A0ABR0P8T3_GOSAR</name>
<reference evidence="3 4" key="1">
    <citation type="submission" date="2023-03" db="EMBL/GenBank/DDBJ databases">
        <title>WGS of Gossypium arboreum.</title>
        <authorList>
            <person name="Yu D."/>
        </authorList>
    </citation>
    <scope>NUCLEOTIDE SEQUENCE [LARGE SCALE GENOMIC DNA]</scope>
    <source>
        <tissue evidence="3">Leaf</tissue>
    </source>
</reference>
<proteinExistence type="predicted"/>
<protein>
    <submittedName>
        <fullName evidence="3">Uncharacterized protein</fullName>
    </submittedName>
</protein>